<evidence type="ECO:0000313" key="2">
    <source>
        <dbReference type="EMBL" id="AEF95014.1"/>
    </source>
</evidence>
<keyword evidence="1" id="KW-0472">Membrane</keyword>
<proteinExistence type="predicted"/>
<name>F6BA45_DESCC</name>
<sequence>MKRLINILHREDGFTLMELMVVTGLLSLLLGAAYFFLQHTILSTQQAYVQTDTQNNLRIAVNRMSREIREASSIKIKGGSSLELLINNNTITYKFDSVGAEIERNDMPVASKIKSLRLDVINNKTIGITVEGPKDLKIYTAVTPRNNPQIVRE</sequence>
<feature type="transmembrane region" description="Helical" evidence="1">
    <location>
        <begin position="12"/>
        <end position="37"/>
    </location>
</feature>
<gene>
    <name evidence="2" type="ordered locus">Desca_2175</name>
</gene>
<protein>
    <recommendedName>
        <fullName evidence="4">Prepilin-type N-terminal cleavage/methylation domain-containing protein</fullName>
    </recommendedName>
</protein>
<evidence type="ECO:0008006" key="4">
    <source>
        <dbReference type="Google" id="ProtNLM"/>
    </source>
</evidence>
<accession>F6BA45</accession>
<organism evidence="2 3">
    <name type="scientific">Desulfotomaculum nigrificans (strain DSM 14880 / VKM B-2319 / CO-1-SRB)</name>
    <name type="common">Desulfotomaculum carboxydivorans</name>
    <dbReference type="NCBI Taxonomy" id="868595"/>
    <lineage>
        <taxon>Bacteria</taxon>
        <taxon>Bacillati</taxon>
        <taxon>Bacillota</taxon>
        <taxon>Clostridia</taxon>
        <taxon>Eubacteriales</taxon>
        <taxon>Desulfotomaculaceae</taxon>
        <taxon>Desulfotomaculum</taxon>
    </lineage>
</organism>
<dbReference type="InterPro" id="IPR045584">
    <property type="entry name" value="Pilin-like"/>
</dbReference>
<dbReference type="STRING" id="868595.Desca_2175"/>
<evidence type="ECO:0000256" key="1">
    <source>
        <dbReference type="SAM" id="Phobius"/>
    </source>
</evidence>
<reference evidence="2 3" key="1">
    <citation type="submission" date="2011-05" db="EMBL/GenBank/DDBJ databases">
        <title>Complete sequence of Desulfotomaculum carboxydivorans CO-1-SRB.</title>
        <authorList>
            <consortium name="US DOE Joint Genome Institute"/>
            <person name="Lucas S."/>
            <person name="Han J."/>
            <person name="Lapidus A."/>
            <person name="Cheng J.-F."/>
            <person name="Goodwin L."/>
            <person name="Pitluck S."/>
            <person name="Peters L."/>
            <person name="Mikhailova N."/>
            <person name="Lu M."/>
            <person name="Han C."/>
            <person name="Tapia R."/>
            <person name="Land M."/>
            <person name="Hauser L."/>
            <person name="Kyrpides N."/>
            <person name="Ivanova N."/>
            <person name="Pagani I."/>
            <person name="Stams A."/>
            <person name="Plugge C."/>
            <person name="Muyzer G."/>
            <person name="Kuever J."/>
            <person name="Parshina S."/>
            <person name="Ivanova A."/>
            <person name="Nazina T."/>
            <person name="Woyke T."/>
        </authorList>
    </citation>
    <scope>NUCLEOTIDE SEQUENCE [LARGE SCALE GENOMIC DNA]</scope>
    <source>
        <strain evidence="3">DSM 14880 / VKM B-2319 / CO-1-SRB</strain>
    </source>
</reference>
<dbReference type="AlphaFoldDB" id="F6BA45"/>
<keyword evidence="1" id="KW-1133">Transmembrane helix</keyword>
<dbReference type="EMBL" id="CP002736">
    <property type="protein sequence ID" value="AEF95014.1"/>
    <property type="molecule type" value="Genomic_DNA"/>
</dbReference>
<dbReference type="Proteomes" id="UP000009226">
    <property type="component" value="Chromosome"/>
</dbReference>
<dbReference type="Pfam" id="PF07963">
    <property type="entry name" value="N_methyl"/>
    <property type="match status" value="1"/>
</dbReference>
<dbReference type="HOGENOM" id="CLU_1710295_0_0_9"/>
<evidence type="ECO:0000313" key="3">
    <source>
        <dbReference type="Proteomes" id="UP000009226"/>
    </source>
</evidence>
<dbReference type="NCBIfam" id="TIGR02532">
    <property type="entry name" value="IV_pilin_GFxxxE"/>
    <property type="match status" value="1"/>
</dbReference>
<dbReference type="eggNOG" id="COG4968">
    <property type="taxonomic scope" value="Bacteria"/>
</dbReference>
<dbReference type="SUPFAM" id="SSF54523">
    <property type="entry name" value="Pili subunits"/>
    <property type="match status" value="1"/>
</dbReference>
<keyword evidence="1" id="KW-0812">Transmembrane</keyword>
<dbReference type="KEGG" id="dca:Desca_2175"/>
<dbReference type="InterPro" id="IPR012902">
    <property type="entry name" value="N_methyl_site"/>
</dbReference>
<keyword evidence="3" id="KW-1185">Reference proteome</keyword>
<dbReference type="RefSeq" id="WP_013810591.1">
    <property type="nucleotide sequence ID" value="NC_015565.1"/>
</dbReference>